<sequence>MYCQRTVGLEMTKLQDSQSAEKLAKYMEQKLFKQCNTASKIRNAKNNLGMSHGIKQLGIKSDNKRQFTMLSVLHAVFHPILTSCKLNSFNHEYEYLSHSPINTFKQLFIQAVRHHIRIVCNSISLNHVENKILHPTITTIFPFITSCIYSFIFYLRGFNSLILLNKSNNSFNDLFLSTINPACHHSFTQFLH</sequence>
<evidence type="ECO:0000313" key="3">
    <source>
        <dbReference type="Proteomes" id="UP000019149"/>
    </source>
</evidence>
<dbReference type="EMBL" id="APAU02000048">
    <property type="protein sequence ID" value="EUB59246.1"/>
    <property type="molecule type" value="Genomic_DNA"/>
</dbReference>
<keyword evidence="1" id="KW-0812">Transmembrane</keyword>
<dbReference type="KEGG" id="egl:EGR_05974"/>
<evidence type="ECO:0000313" key="2">
    <source>
        <dbReference type="EMBL" id="EUB59246.1"/>
    </source>
</evidence>
<dbReference type="GeneID" id="36341689"/>
<gene>
    <name evidence="2" type="ORF">EGR_05974</name>
</gene>
<keyword evidence="1" id="KW-0472">Membrane</keyword>
<evidence type="ECO:0000256" key="1">
    <source>
        <dbReference type="SAM" id="Phobius"/>
    </source>
</evidence>
<comment type="caution">
    <text evidence="2">The sequence shown here is derived from an EMBL/GenBank/DDBJ whole genome shotgun (WGS) entry which is preliminary data.</text>
</comment>
<organism evidence="2 3">
    <name type="scientific">Echinococcus granulosus</name>
    <name type="common">Hydatid tapeworm</name>
    <dbReference type="NCBI Taxonomy" id="6210"/>
    <lineage>
        <taxon>Eukaryota</taxon>
        <taxon>Metazoa</taxon>
        <taxon>Spiralia</taxon>
        <taxon>Lophotrochozoa</taxon>
        <taxon>Platyhelminthes</taxon>
        <taxon>Cestoda</taxon>
        <taxon>Eucestoda</taxon>
        <taxon>Cyclophyllidea</taxon>
        <taxon>Taeniidae</taxon>
        <taxon>Echinococcus</taxon>
        <taxon>Echinococcus granulosus group</taxon>
    </lineage>
</organism>
<name>W6UEC6_ECHGR</name>
<reference evidence="2 3" key="1">
    <citation type="journal article" date="2013" name="Nat. Genet.">
        <title>The genome of the hydatid tapeworm Echinococcus granulosus.</title>
        <authorList>
            <person name="Zheng H."/>
            <person name="Zhang W."/>
            <person name="Zhang L."/>
            <person name="Zhang Z."/>
            <person name="Li J."/>
            <person name="Lu G."/>
            <person name="Zhu Y."/>
            <person name="Wang Y."/>
            <person name="Huang Y."/>
            <person name="Liu J."/>
            <person name="Kang H."/>
            <person name="Chen J."/>
            <person name="Wang L."/>
            <person name="Chen A."/>
            <person name="Yu S."/>
            <person name="Gao Z."/>
            <person name="Jin L."/>
            <person name="Gu W."/>
            <person name="Wang Z."/>
            <person name="Zhao L."/>
            <person name="Shi B."/>
            <person name="Wen H."/>
            <person name="Lin R."/>
            <person name="Jones M.K."/>
            <person name="Brejova B."/>
            <person name="Vinar T."/>
            <person name="Zhao G."/>
            <person name="McManus D.P."/>
            <person name="Chen Z."/>
            <person name="Zhou Y."/>
            <person name="Wang S."/>
        </authorList>
    </citation>
    <scope>NUCLEOTIDE SEQUENCE [LARGE SCALE GENOMIC DNA]</scope>
</reference>
<accession>W6UEC6</accession>
<dbReference type="RefSeq" id="XP_024350442.1">
    <property type="nucleotide sequence ID" value="XM_024495223.1"/>
</dbReference>
<proteinExistence type="predicted"/>
<feature type="transmembrane region" description="Helical" evidence="1">
    <location>
        <begin position="132"/>
        <end position="155"/>
    </location>
</feature>
<keyword evidence="1" id="KW-1133">Transmembrane helix</keyword>
<protein>
    <submittedName>
        <fullName evidence="2">Uncharacterized protein</fullName>
    </submittedName>
</protein>
<dbReference type="Proteomes" id="UP000019149">
    <property type="component" value="Unassembled WGS sequence"/>
</dbReference>
<keyword evidence="3" id="KW-1185">Reference proteome</keyword>
<dbReference type="AlphaFoldDB" id="W6UEC6"/>
<dbReference type="CTD" id="36341689"/>